<proteinExistence type="predicted"/>
<dbReference type="SUPFAM" id="SSF51735">
    <property type="entry name" value="NAD(P)-binding Rossmann-fold domains"/>
    <property type="match status" value="1"/>
</dbReference>
<evidence type="ECO:0008006" key="4">
    <source>
        <dbReference type="Google" id="ProtNLM"/>
    </source>
</evidence>
<evidence type="ECO:0000313" key="3">
    <source>
        <dbReference type="Proteomes" id="UP000184267"/>
    </source>
</evidence>
<dbReference type="PANTHER" id="PTHR47534:SF3">
    <property type="entry name" value="ALCOHOL DEHYDROGENASE-LIKE C-TERMINAL DOMAIN-CONTAINING PROTEIN"/>
    <property type="match status" value="1"/>
</dbReference>
<reference evidence="2 3" key="1">
    <citation type="submission" date="2016-10" db="EMBL/GenBank/DDBJ databases">
        <title>Genome sequence of the basidiomycete white-rot fungus Trametes pubescens.</title>
        <authorList>
            <person name="Makela M.R."/>
            <person name="Granchi Z."/>
            <person name="Peng M."/>
            <person name="De Vries R.P."/>
            <person name="Grigoriev I."/>
            <person name="Riley R."/>
            <person name="Hilden K."/>
        </authorList>
    </citation>
    <scope>NUCLEOTIDE SEQUENCE [LARGE SCALE GENOMIC DNA]</scope>
    <source>
        <strain evidence="2 3">FBCC735</strain>
    </source>
</reference>
<dbReference type="AlphaFoldDB" id="A0A1M2VRS4"/>
<dbReference type="PRINTS" id="PR00081">
    <property type="entry name" value="GDHRDH"/>
</dbReference>
<keyword evidence="3" id="KW-1185">Reference proteome</keyword>
<comment type="caution">
    <text evidence="2">The sequence shown here is derived from an EMBL/GenBank/DDBJ whole genome shotgun (WGS) entry which is preliminary data.</text>
</comment>
<dbReference type="Proteomes" id="UP000184267">
    <property type="component" value="Unassembled WGS sequence"/>
</dbReference>
<dbReference type="OMA" id="CAVIRSQ"/>
<dbReference type="OrthoDB" id="2898509at2759"/>
<dbReference type="STRING" id="154538.A0A1M2VRS4"/>
<dbReference type="Gene3D" id="3.40.50.720">
    <property type="entry name" value="NAD(P)-binding Rossmann-like Domain"/>
    <property type="match status" value="1"/>
</dbReference>
<keyword evidence="1" id="KW-0560">Oxidoreductase</keyword>
<dbReference type="InterPro" id="IPR052228">
    <property type="entry name" value="Sec_Metab_Biosynth_Oxidored"/>
</dbReference>
<sequence length="309" mass="33477">MPSLALARAANAAFSPAYFPVAVFVGGTSGIGKATAEAFARYTKGNAHIVIIGRNKAAGDAVIASFPKPTVPEAKHEFVACDVSLMKNIQATTASLLTRLPKINFLVLSCGLFNFRGRDDTEEGIDRRLGLHYYARWKFIYDLLPLLHKAKDAGEDAKAMSVLAPGDGRPVDLDDLGLKKAYSFPKAGVASPTYTDLAMEAYAEQNPGISFVHIHPGVVRTPLLQTSHPLLRVLNPLTYALFYPISNAPEDCAEHILYGLFESGPGLSRRNSKGDDIGRTGFYGDSDAKTRVWEHTKAEMERALAVPAQ</sequence>
<dbReference type="EMBL" id="MNAD01000800">
    <property type="protein sequence ID" value="OJT10276.1"/>
    <property type="molecule type" value="Genomic_DNA"/>
</dbReference>
<evidence type="ECO:0000313" key="2">
    <source>
        <dbReference type="EMBL" id="OJT10276.1"/>
    </source>
</evidence>
<dbReference type="InterPro" id="IPR036291">
    <property type="entry name" value="NAD(P)-bd_dom_sf"/>
</dbReference>
<dbReference type="InterPro" id="IPR002347">
    <property type="entry name" value="SDR_fam"/>
</dbReference>
<dbReference type="PANTHER" id="PTHR47534">
    <property type="entry name" value="YALI0E05731P"/>
    <property type="match status" value="1"/>
</dbReference>
<accession>A0A1M2VRS4</accession>
<name>A0A1M2VRS4_TRAPU</name>
<organism evidence="2 3">
    <name type="scientific">Trametes pubescens</name>
    <name type="common">White-rot fungus</name>
    <dbReference type="NCBI Taxonomy" id="154538"/>
    <lineage>
        <taxon>Eukaryota</taxon>
        <taxon>Fungi</taxon>
        <taxon>Dikarya</taxon>
        <taxon>Basidiomycota</taxon>
        <taxon>Agaricomycotina</taxon>
        <taxon>Agaricomycetes</taxon>
        <taxon>Polyporales</taxon>
        <taxon>Polyporaceae</taxon>
        <taxon>Trametes</taxon>
    </lineage>
</organism>
<gene>
    <name evidence="2" type="ORF">TRAPUB_13230</name>
</gene>
<dbReference type="Pfam" id="PF00106">
    <property type="entry name" value="adh_short"/>
    <property type="match status" value="1"/>
</dbReference>
<evidence type="ECO:0000256" key="1">
    <source>
        <dbReference type="ARBA" id="ARBA00023002"/>
    </source>
</evidence>
<protein>
    <recommendedName>
        <fullName evidence="4">NAD(P)-binding protein</fullName>
    </recommendedName>
</protein>
<dbReference type="GO" id="GO:0016491">
    <property type="term" value="F:oxidoreductase activity"/>
    <property type="evidence" value="ECO:0007669"/>
    <property type="project" value="UniProtKB-KW"/>
</dbReference>